<accession>A0A3M7R481</accession>
<dbReference type="Proteomes" id="UP000276133">
    <property type="component" value="Unassembled WGS sequence"/>
</dbReference>
<comment type="caution">
    <text evidence="2">The sequence shown here is derived from an EMBL/GenBank/DDBJ whole genome shotgun (WGS) entry which is preliminary data.</text>
</comment>
<dbReference type="OrthoDB" id="6818650at2759"/>
<gene>
    <name evidence="2" type="ORF">BpHYR1_033985</name>
</gene>
<proteinExistence type="predicted"/>
<evidence type="ECO:0000313" key="3">
    <source>
        <dbReference type="Proteomes" id="UP000276133"/>
    </source>
</evidence>
<keyword evidence="2" id="KW-0808">Transferase</keyword>
<dbReference type="PANTHER" id="PTHR36688:SF1">
    <property type="entry name" value="ENDONUCLEASE_EXONUCLEASE_PHOSPHATASE DOMAIN-CONTAINING PROTEIN"/>
    <property type="match status" value="1"/>
</dbReference>
<evidence type="ECO:0000259" key="1">
    <source>
        <dbReference type="Pfam" id="PF00078"/>
    </source>
</evidence>
<feature type="domain" description="Reverse transcriptase" evidence="1">
    <location>
        <begin position="248"/>
        <end position="346"/>
    </location>
</feature>
<dbReference type="InterPro" id="IPR052560">
    <property type="entry name" value="RdDP_mobile_element"/>
</dbReference>
<sequence>EKLGLFILNNETPTYKRCKNILDSIICSKNMLEKIEKFDFLSHSISDHCPIAAPFINITTDPKYFENINWQKFRETLRSKPDEKNSHLNAKDLDMAVQSITNEIQEALKTATNRFQIKNVKNNVLTIPQHILKLIKFKRKENLKYLKNFRQSESKYWKALLNNNREENPGQKDINIKADHHFTNDPAEISELFPCNLEKIFTENHPTTRNNSLLVTNLNKIHISRKEMIKSIKTTNSRASAGLDLTSNKVSKIIPPDVKIALFADDLCIWVSKASKKDIQKILQNAVDKIIEYCKKWGFKINENKTCYTTFTKAGHRKNYEKTYGMKIKIGNSQIPIEPNPTFLGIKLDPKIDYKEHLKIINSKQISKINLIRKVKSFKWGSSIKINRMLYMSLKRSLFDYCFIILHSGTQKIKSEIQKMQNWILKIIKYFLLKTSIKTIHKELTNDL</sequence>
<organism evidence="2 3">
    <name type="scientific">Brachionus plicatilis</name>
    <name type="common">Marine rotifer</name>
    <name type="synonym">Brachionus muelleri</name>
    <dbReference type="NCBI Taxonomy" id="10195"/>
    <lineage>
        <taxon>Eukaryota</taxon>
        <taxon>Metazoa</taxon>
        <taxon>Spiralia</taxon>
        <taxon>Gnathifera</taxon>
        <taxon>Rotifera</taxon>
        <taxon>Eurotatoria</taxon>
        <taxon>Monogononta</taxon>
        <taxon>Pseudotrocha</taxon>
        <taxon>Ploima</taxon>
        <taxon>Brachionidae</taxon>
        <taxon>Brachionus</taxon>
    </lineage>
</organism>
<dbReference type="AlphaFoldDB" id="A0A3M7R481"/>
<name>A0A3M7R481_BRAPC</name>
<protein>
    <submittedName>
        <fullName evidence="2">RNA-directed DNA polymerase from mobile element jockey-like</fullName>
    </submittedName>
</protein>
<keyword evidence="2" id="KW-0548">Nucleotidyltransferase</keyword>
<dbReference type="Pfam" id="PF00078">
    <property type="entry name" value="RVT_1"/>
    <property type="match status" value="1"/>
</dbReference>
<keyword evidence="2" id="KW-0695">RNA-directed DNA polymerase</keyword>
<dbReference type="PANTHER" id="PTHR36688">
    <property type="entry name" value="ENDO/EXONUCLEASE/PHOSPHATASE DOMAIN-CONTAINING PROTEIN"/>
    <property type="match status" value="1"/>
</dbReference>
<reference evidence="2 3" key="1">
    <citation type="journal article" date="2018" name="Sci. Rep.">
        <title>Genomic signatures of local adaptation to the degree of environmental predictability in rotifers.</title>
        <authorList>
            <person name="Franch-Gras L."/>
            <person name="Hahn C."/>
            <person name="Garcia-Roger E.M."/>
            <person name="Carmona M.J."/>
            <person name="Serra M."/>
            <person name="Gomez A."/>
        </authorList>
    </citation>
    <scope>NUCLEOTIDE SEQUENCE [LARGE SCALE GENOMIC DNA]</scope>
    <source>
        <strain evidence="2">HYR1</strain>
    </source>
</reference>
<feature type="non-terminal residue" evidence="2">
    <location>
        <position position="1"/>
    </location>
</feature>
<evidence type="ECO:0000313" key="2">
    <source>
        <dbReference type="EMBL" id="RNA18259.1"/>
    </source>
</evidence>
<dbReference type="InterPro" id="IPR000477">
    <property type="entry name" value="RT_dom"/>
</dbReference>
<dbReference type="GO" id="GO:0003964">
    <property type="term" value="F:RNA-directed DNA polymerase activity"/>
    <property type="evidence" value="ECO:0007669"/>
    <property type="project" value="UniProtKB-KW"/>
</dbReference>
<dbReference type="EMBL" id="REGN01004272">
    <property type="protein sequence ID" value="RNA18259.1"/>
    <property type="molecule type" value="Genomic_DNA"/>
</dbReference>
<keyword evidence="3" id="KW-1185">Reference proteome</keyword>